<organism evidence="5 6">
    <name type="scientific">Ascoidea rubescens DSM 1968</name>
    <dbReference type="NCBI Taxonomy" id="1344418"/>
    <lineage>
        <taxon>Eukaryota</taxon>
        <taxon>Fungi</taxon>
        <taxon>Dikarya</taxon>
        <taxon>Ascomycota</taxon>
        <taxon>Saccharomycotina</taxon>
        <taxon>Saccharomycetes</taxon>
        <taxon>Ascoideaceae</taxon>
        <taxon>Ascoidea</taxon>
    </lineage>
</organism>
<accession>A0A1D2VLH2</accession>
<protein>
    <submittedName>
        <fullName evidence="5">S15/NS1 RNA-binding domain-containing protein</fullName>
    </submittedName>
</protein>
<dbReference type="GO" id="GO:0005763">
    <property type="term" value="C:mitochondrial small ribosomal subunit"/>
    <property type="evidence" value="ECO:0007669"/>
    <property type="project" value="EnsemblFungi"/>
</dbReference>
<dbReference type="InterPro" id="IPR000589">
    <property type="entry name" value="Ribosomal_uS15"/>
</dbReference>
<comment type="similarity">
    <text evidence="1 4">Belongs to the universal ribosomal protein uS15 family.</text>
</comment>
<dbReference type="SUPFAM" id="SSF47060">
    <property type="entry name" value="S15/NS1 RNA-binding domain"/>
    <property type="match status" value="1"/>
</dbReference>
<name>A0A1D2VLH2_9ASCO</name>
<dbReference type="Gene3D" id="1.10.287.10">
    <property type="entry name" value="S15/NS1, RNA-binding"/>
    <property type="match status" value="1"/>
</dbReference>
<dbReference type="AlphaFoldDB" id="A0A1D2VLH2"/>
<dbReference type="InParanoid" id="A0A1D2VLH2"/>
<dbReference type="InterPro" id="IPR009068">
    <property type="entry name" value="uS15_NS1_RNA-bd_sf"/>
</dbReference>
<dbReference type="FunCoup" id="A0A1D2VLH2">
    <property type="interactions" value="267"/>
</dbReference>
<proteinExistence type="inferred from homology"/>
<gene>
    <name evidence="5" type="ORF">ASCRUDRAFT_22418</name>
</gene>
<evidence type="ECO:0000256" key="2">
    <source>
        <dbReference type="ARBA" id="ARBA00022980"/>
    </source>
</evidence>
<dbReference type="GO" id="GO:0006412">
    <property type="term" value="P:translation"/>
    <property type="evidence" value="ECO:0007669"/>
    <property type="project" value="InterPro"/>
</dbReference>
<dbReference type="Proteomes" id="UP000095038">
    <property type="component" value="Unassembled WGS sequence"/>
</dbReference>
<dbReference type="RefSeq" id="XP_020048741.1">
    <property type="nucleotide sequence ID" value="XM_020189740.1"/>
</dbReference>
<dbReference type="HAMAP" id="MF_01343_B">
    <property type="entry name" value="Ribosomal_uS15_B"/>
    <property type="match status" value="1"/>
</dbReference>
<dbReference type="PANTHER" id="PTHR23321:SF26">
    <property type="entry name" value="SMALL RIBOSOMAL SUBUNIT PROTEIN US15M"/>
    <property type="match status" value="1"/>
</dbReference>
<dbReference type="Pfam" id="PF00312">
    <property type="entry name" value="Ribosomal_S15"/>
    <property type="match status" value="1"/>
</dbReference>
<evidence type="ECO:0000256" key="3">
    <source>
        <dbReference type="ARBA" id="ARBA00023274"/>
    </source>
</evidence>
<evidence type="ECO:0000313" key="6">
    <source>
        <dbReference type="Proteomes" id="UP000095038"/>
    </source>
</evidence>
<dbReference type="NCBIfam" id="TIGR00952">
    <property type="entry name" value="S15_bact"/>
    <property type="match status" value="1"/>
</dbReference>
<keyword evidence="3 4" id="KW-0687">Ribonucleoprotein</keyword>
<dbReference type="STRING" id="1344418.A0A1D2VLH2"/>
<dbReference type="OrthoDB" id="441444at2759"/>
<dbReference type="GO" id="GO:0003735">
    <property type="term" value="F:structural constituent of ribosome"/>
    <property type="evidence" value="ECO:0007669"/>
    <property type="project" value="EnsemblFungi"/>
</dbReference>
<evidence type="ECO:0000256" key="4">
    <source>
        <dbReference type="RuleBase" id="RU003919"/>
    </source>
</evidence>
<feature type="non-terminal residue" evidence="5">
    <location>
        <position position="244"/>
    </location>
</feature>
<dbReference type="PANTHER" id="PTHR23321">
    <property type="entry name" value="RIBOSOMAL PROTEIN S15, BACTERIAL AND ORGANELLAR"/>
    <property type="match status" value="1"/>
</dbReference>
<sequence length="244" mass="28195">KAQRKIKSKAIADANKLNRFKAESIQYDIDPILGKPGNKFIARIMAAINEPYALSMGYERKEVEKLLYGAQESILSRISDSLITKEDILAEEENKRQAISRILNIKNTSTPDLKKLAINLAVDEFKRADGDTGSSEVQAAVLTIKIIFKYNHMKKFKNDFANIRGLGQLVQERQKTLKYLKKNNPEQYFYVIEKLGLTDRAVTTEFNLSKEYMQNFKIYGDRVLVKRSNKEIQRQRKIDKKLKK</sequence>
<dbReference type="GeneID" id="30963376"/>
<dbReference type="CDD" id="cd00353">
    <property type="entry name" value="Ribosomal_S15p_S13e"/>
    <property type="match status" value="1"/>
</dbReference>
<evidence type="ECO:0000256" key="1">
    <source>
        <dbReference type="ARBA" id="ARBA00008434"/>
    </source>
</evidence>
<keyword evidence="6" id="KW-1185">Reference proteome</keyword>
<keyword evidence="2 4" id="KW-0689">Ribosomal protein</keyword>
<evidence type="ECO:0000313" key="5">
    <source>
        <dbReference type="EMBL" id="ODV62434.1"/>
    </source>
</evidence>
<dbReference type="InterPro" id="IPR005290">
    <property type="entry name" value="Ribosomal_uS15_bac-type"/>
</dbReference>
<dbReference type="EMBL" id="KV454477">
    <property type="protein sequence ID" value="ODV62434.1"/>
    <property type="molecule type" value="Genomic_DNA"/>
</dbReference>
<feature type="non-terminal residue" evidence="5">
    <location>
        <position position="1"/>
    </location>
</feature>
<dbReference type="SMART" id="SM01387">
    <property type="entry name" value="Ribosomal_S15"/>
    <property type="match status" value="1"/>
</dbReference>
<reference evidence="6" key="1">
    <citation type="submission" date="2016-05" db="EMBL/GenBank/DDBJ databases">
        <title>Comparative genomics of biotechnologically important yeasts.</title>
        <authorList>
            <consortium name="DOE Joint Genome Institute"/>
            <person name="Riley R."/>
            <person name="Haridas S."/>
            <person name="Wolfe K.H."/>
            <person name="Lopes M.R."/>
            <person name="Hittinger C.T."/>
            <person name="Goker M."/>
            <person name="Salamov A."/>
            <person name="Wisecaver J."/>
            <person name="Long T.M."/>
            <person name="Aerts A.L."/>
            <person name="Barry K."/>
            <person name="Choi C."/>
            <person name="Clum A."/>
            <person name="Coughlan A.Y."/>
            <person name="Deshpande S."/>
            <person name="Douglass A.P."/>
            <person name="Hanson S.J."/>
            <person name="Klenk H.-P."/>
            <person name="Labutti K."/>
            <person name="Lapidus A."/>
            <person name="Lindquist E."/>
            <person name="Lipzen A."/>
            <person name="Meier-Kolthoff J.P."/>
            <person name="Ohm R.A."/>
            <person name="Otillar R.P."/>
            <person name="Pangilinan J."/>
            <person name="Peng Y."/>
            <person name="Rokas A."/>
            <person name="Rosa C.A."/>
            <person name="Scheuner C."/>
            <person name="Sibirny A.A."/>
            <person name="Slot J.C."/>
            <person name="Stielow J.B."/>
            <person name="Sun H."/>
            <person name="Kurtzman C.P."/>
            <person name="Blackwell M."/>
            <person name="Grigoriev I.V."/>
            <person name="Jeffries T.W."/>
        </authorList>
    </citation>
    <scope>NUCLEOTIDE SEQUENCE [LARGE SCALE GENOMIC DNA]</scope>
    <source>
        <strain evidence="6">DSM 1968</strain>
    </source>
</reference>